<evidence type="ECO:0000313" key="3">
    <source>
        <dbReference type="EMBL" id="KAG2615290.1"/>
    </source>
</evidence>
<dbReference type="OrthoDB" id="153872at2759"/>
<proteinExistence type="predicted"/>
<dbReference type="InterPro" id="IPR051979">
    <property type="entry name" value="B-box_zinc_finger"/>
</dbReference>
<accession>A0A8T0TWX1</accession>
<feature type="compositionally biased region" description="Low complexity" evidence="1">
    <location>
        <begin position="211"/>
        <end position="229"/>
    </location>
</feature>
<keyword evidence="4" id="KW-1185">Reference proteome</keyword>
<evidence type="ECO:0000256" key="1">
    <source>
        <dbReference type="SAM" id="MobiDB-lite"/>
    </source>
</evidence>
<dbReference type="Proteomes" id="UP000823388">
    <property type="component" value="Chromosome 3N"/>
</dbReference>
<protein>
    <recommendedName>
        <fullName evidence="2">B box-type domain-containing protein</fullName>
    </recommendedName>
</protein>
<gene>
    <name evidence="3" type="ORF">PVAP13_3NG066160</name>
</gene>
<dbReference type="AlphaFoldDB" id="A0A8T0TWX1"/>
<organism evidence="3 4">
    <name type="scientific">Panicum virgatum</name>
    <name type="common">Blackwell switchgrass</name>
    <dbReference type="NCBI Taxonomy" id="38727"/>
    <lineage>
        <taxon>Eukaryota</taxon>
        <taxon>Viridiplantae</taxon>
        <taxon>Streptophyta</taxon>
        <taxon>Embryophyta</taxon>
        <taxon>Tracheophyta</taxon>
        <taxon>Spermatophyta</taxon>
        <taxon>Magnoliopsida</taxon>
        <taxon>Liliopsida</taxon>
        <taxon>Poales</taxon>
        <taxon>Poaceae</taxon>
        <taxon>PACMAD clade</taxon>
        <taxon>Panicoideae</taxon>
        <taxon>Panicodae</taxon>
        <taxon>Paniceae</taxon>
        <taxon>Panicinae</taxon>
        <taxon>Panicum</taxon>
        <taxon>Panicum sect. Hiantes</taxon>
    </lineage>
</organism>
<dbReference type="GO" id="GO:0006355">
    <property type="term" value="P:regulation of DNA-templated transcription"/>
    <property type="evidence" value="ECO:0007669"/>
    <property type="project" value="TreeGrafter"/>
</dbReference>
<dbReference type="InterPro" id="IPR000315">
    <property type="entry name" value="Znf_B-box"/>
</dbReference>
<dbReference type="PANTHER" id="PTHR31832">
    <property type="entry name" value="B-BOX ZINC FINGER PROTEIN 22"/>
    <property type="match status" value="1"/>
</dbReference>
<dbReference type="EMBL" id="CM029042">
    <property type="protein sequence ID" value="KAG2615290.1"/>
    <property type="molecule type" value="Genomic_DNA"/>
</dbReference>
<dbReference type="GO" id="GO:0008270">
    <property type="term" value="F:zinc ion binding"/>
    <property type="evidence" value="ECO:0007669"/>
    <property type="project" value="InterPro"/>
</dbReference>
<evidence type="ECO:0000259" key="2">
    <source>
        <dbReference type="SMART" id="SM00336"/>
    </source>
</evidence>
<name>A0A8T0TWX1_PANVG</name>
<comment type="caution">
    <text evidence="3">The sequence shown here is derived from an EMBL/GenBank/DDBJ whole genome shotgun (WGS) entry which is preliminary data.</text>
</comment>
<dbReference type="GO" id="GO:0005634">
    <property type="term" value="C:nucleus"/>
    <property type="evidence" value="ECO:0007669"/>
    <property type="project" value="TreeGrafter"/>
</dbReference>
<feature type="region of interest" description="Disordered" evidence="1">
    <location>
        <begin position="211"/>
        <end position="250"/>
    </location>
</feature>
<feature type="domain" description="B box-type" evidence="2">
    <location>
        <begin position="159"/>
        <end position="197"/>
    </location>
</feature>
<sequence>MEYPQPKSSLAVLIGAYRALIKPSFLLLKHACILTQKRKGYIPLSSYRRSKNNTLCYLTKIWPTVGLLLPFSSSNGPALYYSARQVERRCDNRPVSDCISLLVTLTAMLVTRIRFINMQCNHGPATTSSVKFQLKSYVLSNNKSAVKRYEFVVLYIRWQEKTGYFFCLEDRALLCRPCDVAVHAAGAHVASHRRFLITGVRVGGGVVVSPATSSGNGSSSAPDSSGNPTTLPDKARPSSSVSAAAATEGLGGQQWPWSEFLADDVGVGMDHPDLCCPAEISEPGSSSLTG</sequence>
<evidence type="ECO:0000313" key="4">
    <source>
        <dbReference type="Proteomes" id="UP000823388"/>
    </source>
</evidence>
<dbReference type="GO" id="GO:0009640">
    <property type="term" value="P:photomorphogenesis"/>
    <property type="evidence" value="ECO:0007669"/>
    <property type="project" value="TreeGrafter"/>
</dbReference>
<dbReference type="PANTHER" id="PTHR31832:SF63">
    <property type="entry name" value="B-BOX ZINC FINGER PROTEIN 23"/>
    <property type="match status" value="1"/>
</dbReference>
<dbReference type="SMART" id="SM00336">
    <property type="entry name" value="BBOX"/>
    <property type="match status" value="1"/>
</dbReference>
<reference evidence="3" key="1">
    <citation type="submission" date="2020-05" db="EMBL/GenBank/DDBJ databases">
        <title>WGS assembly of Panicum virgatum.</title>
        <authorList>
            <person name="Lovell J.T."/>
            <person name="Jenkins J."/>
            <person name="Shu S."/>
            <person name="Juenger T.E."/>
            <person name="Schmutz J."/>
        </authorList>
    </citation>
    <scope>NUCLEOTIDE SEQUENCE</scope>
    <source>
        <strain evidence="3">AP13</strain>
    </source>
</reference>